<keyword evidence="3" id="KW-1185">Reference proteome</keyword>
<sequence>MALNRTSTGSSRAGINVIESAAISGSLICLLHCLALPALLLLLPGTMLLFAQSEAFHVVALALLAPSAGLAFWLGYRRHGSGHVALAGGVGLLLLALALLPDVGEGGELWLTVTGSVLLIAGHVANWRLRR</sequence>
<dbReference type="RefSeq" id="WP_014075137.1">
    <property type="nucleotide sequence ID" value="NZ_JACHKA010000001.1"/>
</dbReference>
<evidence type="ECO:0000256" key="1">
    <source>
        <dbReference type="SAM" id="Phobius"/>
    </source>
</evidence>
<keyword evidence="1" id="KW-1133">Transmembrane helix</keyword>
<keyword evidence="1" id="KW-0472">Membrane</keyword>
<evidence type="ECO:0000313" key="3">
    <source>
        <dbReference type="Proteomes" id="UP001138540"/>
    </source>
</evidence>
<feature type="transmembrane region" description="Helical" evidence="1">
    <location>
        <begin position="55"/>
        <end position="76"/>
    </location>
</feature>
<feature type="transmembrane region" description="Helical" evidence="1">
    <location>
        <begin position="109"/>
        <end position="129"/>
    </location>
</feature>
<evidence type="ECO:0008006" key="4">
    <source>
        <dbReference type="Google" id="ProtNLM"/>
    </source>
</evidence>
<reference evidence="2 3" key="1">
    <citation type="submission" date="2020-08" db="EMBL/GenBank/DDBJ databases">
        <title>Exploring microbial biodiversity for novel pathways involved in the catabolism of aromatic compounds derived from lignin.</title>
        <authorList>
            <person name="Elkins J."/>
        </authorList>
    </citation>
    <scope>NUCLEOTIDE SEQUENCE [LARGE SCALE GENOMIC DNA]</scope>
    <source>
        <strain evidence="2 3">B1D3A</strain>
    </source>
</reference>
<gene>
    <name evidence="2" type="ORF">HNP60_000785</name>
</gene>
<dbReference type="Pfam" id="PF03203">
    <property type="entry name" value="MerC"/>
    <property type="match status" value="1"/>
</dbReference>
<name>A0ABR6NC05_9SPHN</name>
<comment type="caution">
    <text evidence="2">The sequence shown here is derived from an EMBL/GenBank/DDBJ whole genome shotgun (WGS) entry which is preliminary data.</text>
</comment>
<evidence type="ECO:0000313" key="2">
    <source>
        <dbReference type="EMBL" id="MBB5984811.1"/>
    </source>
</evidence>
<organism evidence="2 3">
    <name type="scientific">Sphingobium lignivorans</name>
    <dbReference type="NCBI Taxonomy" id="2735886"/>
    <lineage>
        <taxon>Bacteria</taxon>
        <taxon>Pseudomonadati</taxon>
        <taxon>Pseudomonadota</taxon>
        <taxon>Alphaproteobacteria</taxon>
        <taxon>Sphingomonadales</taxon>
        <taxon>Sphingomonadaceae</taxon>
        <taxon>Sphingobium</taxon>
    </lineage>
</organism>
<dbReference type="EMBL" id="JACHKA010000001">
    <property type="protein sequence ID" value="MBB5984811.1"/>
    <property type="molecule type" value="Genomic_DNA"/>
</dbReference>
<feature type="transmembrane region" description="Helical" evidence="1">
    <location>
        <begin position="21"/>
        <end position="43"/>
    </location>
</feature>
<proteinExistence type="predicted"/>
<protein>
    <recommendedName>
        <fullName evidence="4">MerC domain-containing protein</fullName>
    </recommendedName>
</protein>
<accession>A0ABR6NC05</accession>
<dbReference type="Proteomes" id="UP001138540">
    <property type="component" value="Unassembled WGS sequence"/>
</dbReference>
<dbReference type="InterPro" id="IPR004891">
    <property type="entry name" value="Mercury-R_MerC"/>
</dbReference>
<feature type="transmembrane region" description="Helical" evidence="1">
    <location>
        <begin position="83"/>
        <end position="103"/>
    </location>
</feature>
<keyword evidence="1" id="KW-0812">Transmembrane</keyword>